<evidence type="ECO:0000313" key="2">
    <source>
        <dbReference type="EMBL" id="TVZ03204.1"/>
    </source>
</evidence>
<dbReference type="OrthoDB" id="9797178at2"/>
<dbReference type="CDD" id="cd04301">
    <property type="entry name" value="NAT_SF"/>
    <property type="match status" value="1"/>
</dbReference>
<dbReference type="Pfam" id="PF00583">
    <property type="entry name" value="Acetyltransf_1"/>
    <property type="match status" value="1"/>
</dbReference>
<keyword evidence="2" id="KW-0808">Transferase</keyword>
<organism evidence="2 3">
    <name type="scientific">Trebonia kvetii</name>
    <dbReference type="NCBI Taxonomy" id="2480626"/>
    <lineage>
        <taxon>Bacteria</taxon>
        <taxon>Bacillati</taxon>
        <taxon>Actinomycetota</taxon>
        <taxon>Actinomycetes</taxon>
        <taxon>Streptosporangiales</taxon>
        <taxon>Treboniaceae</taxon>
        <taxon>Trebonia</taxon>
    </lineage>
</organism>
<accession>A0A6P2BVX0</accession>
<dbReference type="GO" id="GO:0016747">
    <property type="term" value="F:acyltransferase activity, transferring groups other than amino-acyl groups"/>
    <property type="evidence" value="ECO:0007669"/>
    <property type="project" value="InterPro"/>
</dbReference>
<sequence length="211" mass="22177">MLIRRETPADVAEIRAVTAAAFARQGEDVPVESPLVDWLRASTAWLPALSLVAVHPDSFRGGLGGSSPRATSAFYRGGLGGSSPRASSGPEGDVIGHVLCTRATVTPGTGTPGAPVLGLGPLSVRPDWQRRGVGSALVHAVLGSADALGEPLVVLLGSTEYYSRFGFRLAGEYGITPQRPEWAPHFQVRTLAAYDPVLRGAFAYAEPFDRT</sequence>
<proteinExistence type="predicted"/>
<reference evidence="2 3" key="1">
    <citation type="submission" date="2018-11" db="EMBL/GenBank/DDBJ databases">
        <title>Trebonia kvetii gen.nov., sp.nov., a novel acidophilic actinobacterium, and proposal of the new actinobacterial family Treboniaceae fam. nov.</title>
        <authorList>
            <person name="Rapoport D."/>
            <person name="Sagova-Mareckova M."/>
            <person name="Sedlacek I."/>
            <person name="Provaznik J."/>
            <person name="Kralova S."/>
            <person name="Pavlinic D."/>
            <person name="Benes V."/>
            <person name="Kopecky J."/>
        </authorList>
    </citation>
    <scope>NUCLEOTIDE SEQUENCE [LARGE SCALE GENOMIC DNA]</scope>
    <source>
        <strain evidence="2 3">15Tr583</strain>
    </source>
</reference>
<feature type="domain" description="N-acetyltransferase" evidence="1">
    <location>
        <begin position="1"/>
        <end position="209"/>
    </location>
</feature>
<dbReference type="PROSITE" id="PS51186">
    <property type="entry name" value="GNAT"/>
    <property type="match status" value="1"/>
</dbReference>
<evidence type="ECO:0000313" key="3">
    <source>
        <dbReference type="Proteomes" id="UP000460272"/>
    </source>
</evidence>
<gene>
    <name evidence="2" type="ORF">EAS64_22475</name>
</gene>
<dbReference type="Gene3D" id="3.40.630.30">
    <property type="match status" value="1"/>
</dbReference>
<dbReference type="InterPro" id="IPR016181">
    <property type="entry name" value="Acyl_CoA_acyltransferase"/>
</dbReference>
<keyword evidence="3" id="KW-1185">Reference proteome</keyword>
<comment type="caution">
    <text evidence="2">The sequence shown here is derived from an EMBL/GenBank/DDBJ whole genome shotgun (WGS) entry which is preliminary data.</text>
</comment>
<dbReference type="Proteomes" id="UP000460272">
    <property type="component" value="Unassembled WGS sequence"/>
</dbReference>
<name>A0A6P2BVX0_9ACTN</name>
<protein>
    <submittedName>
        <fullName evidence="2">N-acetyltransferase</fullName>
    </submittedName>
</protein>
<dbReference type="InterPro" id="IPR000182">
    <property type="entry name" value="GNAT_dom"/>
</dbReference>
<dbReference type="AlphaFoldDB" id="A0A6P2BVX0"/>
<evidence type="ECO:0000259" key="1">
    <source>
        <dbReference type="PROSITE" id="PS51186"/>
    </source>
</evidence>
<dbReference type="SUPFAM" id="SSF55729">
    <property type="entry name" value="Acyl-CoA N-acyltransferases (Nat)"/>
    <property type="match status" value="1"/>
</dbReference>
<dbReference type="EMBL" id="RPFW01000004">
    <property type="protein sequence ID" value="TVZ03204.1"/>
    <property type="molecule type" value="Genomic_DNA"/>
</dbReference>